<accession>A0AAV4PZR4</accession>
<evidence type="ECO:0000313" key="4">
    <source>
        <dbReference type="Proteomes" id="UP001054945"/>
    </source>
</evidence>
<proteinExistence type="predicted"/>
<evidence type="ECO:0000256" key="2">
    <source>
        <dbReference type="SAM" id="Phobius"/>
    </source>
</evidence>
<dbReference type="EMBL" id="BPLR01005209">
    <property type="protein sequence ID" value="GIY00633.1"/>
    <property type="molecule type" value="Genomic_DNA"/>
</dbReference>
<dbReference type="AlphaFoldDB" id="A0AAV4PZR4"/>
<protein>
    <submittedName>
        <fullName evidence="3">Uncharacterized protein</fullName>
    </submittedName>
</protein>
<keyword evidence="2" id="KW-0472">Membrane</keyword>
<dbReference type="Proteomes" id="UP001054945">
    <property type="component" value="Unassembled WGS sequence"/>
</dbReference>
<feature type="compositionally biased region" description="Polar residues" evidence="1">
    <location>
        <begin position="35"/>
        <end position="47"/>
    </location>
</feature>
<feature type="region of interest" description="Disordered" evidence="1">
    <location>
        <begin position="35"/>
        <end position="69"/>
    </location>
</feature>
<keyword evidence="2" id="KW-0812">Transmembrane</keyword>
<gene>
    <name evidence="3" type="ORF">CEXT_240161</name>
</gene>
<keyword evidence="2" id="KW-1133">Transmembrane helix</keyword>
<comment type="caution">
    <text evidence="3">The sequence shown here is derived from an EMBL/GenBank/DDBJ whole genome shotgun (WGS) entry which is preliminary data.</text>
</comment>
<name>A0AAV4PZR4_CAEEX</name>
<keyword evidence="4" id="KW-1185">Reference proteome</keyword>
<evidence type="ECO:0000313" key="3">
    <source>
        <dbReference type="EMBL" id="GIY00633.1"/>
    </source>
</evidence>
<feature type="transmembrane region" description="Helical" evidence="2">
    <location>
        <begin position="12"/>
        <end position="32"/>
    </location>
</feature>
<sequence length="69" mass="7551">MDGLSDEWEMKMASGQALIAGAVIPLLSCGIASSPRGQQANSLLKAEQQNEQKPYHSVYSPYKPYHSKL</sequence>
<organism evidence="3 4">
    <name type="scientific">Caerostris extrusa</name>
    <name type="common">Bark spider</name>
    <name type="synonym">Caerostris bankana</name>
    <dbReference type="NCBI Taxonomy" id="172846"/>
    <lineage>
        <taxon>Eukaryota</taxon>
        <taxon>Metazoa</taxon>
        <taxon>Ecdysozoa</taxon>
        <taxon>Arthropoda</taxon>
        <taxon>Chelicerata</taxon>
        <taxon>Arachnida</taxon>
        <taxon>Araneae</taxon>
        <taxon>Araneomorphae</taxon>
        <taxon>Entelegynae</taxon>
        <taxon>Araneoidea</taxon>
        <taxon>Araneidae</taxon>
        <taxon>Caerostris</taxon>
    </lineage>
</organism>
<reference evidence="3 4" key="1">
    <citation type="submission" date="2021-06" db="EMBL/GenBank/DDBJ databases">
        <title>Caerostris extrusa draft genome.</title>
        <authorList>
            <person name="Kono N."/>
            <person name="Arakawa K."/>
        </authorList>
    </citation>
    <scope>NUCLEOTIDE SEQUENCE [LARGE SCALE GENOMIC DNA]</scope>
</reference>
<evidence type="ECO:0000256" key="1">
    <source>
        <dbReference type="SAM" id="MobiDB-lite"/>
    </source>
</evidence>